<accession>A0A2N3LNU6</accession>
<organism evidence="5 6">
    <name type="scientific">Heyndrickxia camelliae</name>
    <dbReference type="NCBI Taxonomy" id="1707093"/>
    <lineage>
        <taxon>Bacteria</taxon>
        <taxon>Bacillati</taxon>
        <taxon>Bacillota</taxon>
        <taxon>Bacilli</taxon>
        <taxon>Bacillales</taxon>
        <taxon>Bacillaceae</taxon>
        <taxon>Heyndrickxia</taxon>
    </lineage>
</organism>
<comment type="similarity">
    <text evidence="1">Belongs to the zinc-associated anti-sigma factor (ZAS) superfamily. Anti-sigma-W factor family.</text>
</comment>
<dbReference type="Proteomes" id="UP000233440">
    <property type="component" value="Unassembled WGS sequence"/>
</dbReference>
<feature type="transmembrane region" description="Helical" evidence="3">
    <location>
        <begin position="82"/>
        <end position="106"/>
    </location>
</feature>
<keyword evidence="3" id="KW-0812">Transmembrane</keyword>
<evidence type="ECO:0000256" key="3">
    <source>
        <dbReference type="SAM" id="Phobius"/>
    </source>
</evidence>
<reference evidence="5 6" key="1">
    <citation type="submission" date="2017-11" db="EMBL/GenBank/DDBJ databases">
        <title>Bacillus camelliae sp. nov., isolated from pu'er tea.</title>
        <authorList>
            <person name="Niu L."/>
        </authorList>
    </citation>
    <scope>NUCLEOTIDE SEQUENCE [LARGE SCALE GENOMIC DNA]</scope>
    <source>
        <strain evidence="5 6">7578-1</strain>
    </source>
</reference>
<evidence type="ECO:0000256" key="1">
    <source>
        <dbReference type="ARBA" id="ARBA00024353"/>
    </source>
</evidence>
<dbReference type="Gene3D" id="1.10.10.1320">
    <property type="entry name" value="Anti-sigma factor, zinc-finger domain"/>
    <property type="match status" value="1"/>
</dbReference>
<sequence length="170" mass="19228">MNMNEHVDELLSAYVDDELSEKEYIKVKNHLEICSRCTGIFHELQEIQEGISFLYGSIEIPDIHFENAIMAKIKEINPKASIYYRWIVGLPALFMVIIIAISLFAFSDLFYVGVTVASELIKIAVSLSHTVVLVLSSIPFLLEVFAITTIIIVGLSVWSVRYLLRSKTAE</sequence>
<keyword evidence="3" id="KW-0472">Membrane</keyword>
<dbReference type="InterPro" id="IPR041916">
    <property type="entry name" value="Anti_sigma_zinc_sf"/>
</dbReference>
<name>A0A2N3LNU6_9BACI</name>
<evidence type="ECO:0000256" key="2">
    <source>
        <dbReference type="ARBA" id="ARBA00024438"/>
    </source>
</evidence>
<protein>
    <recommendedName>
        <fullName evidence="2">Anti-sigma-W factor RsiW</fullName>
    </recommendedName>
</protein>
<feature type="transmembrane region" description="Helical" evidence="3">
    <location>
        <begin position="140"/>
        <end position="164"/>
    </location>
</feature>
<evidence type="ECO:0000259" key="4">
    <source>
        <dbReference type="Pfam" id="PF13490"/>
    </source>
</evidence>
<keyword evidence="3" id="KW-1133">Transmembrane helix</keyword>
<evidence type="ECO:0000313" key="5">
    <source>
        <dbReference type="EMBL" id="PKR86214.1"/>
    </source>
</evidence>
<feature type="domain" description="Putative zinc-finger" evidence="4">
    <location>
        <begin position="6"/>
        <end position="37"/>
    </location>
</feature>
<dbReference type="EMBL" id="PIQO01000002">
    <property type="protein sequence ID" value="PKR86214.1"/>
    <property type="molecule type" value="Genomic_DNA"/>
</dbReference>
<gene>
    <name evidence="5" type="ORF">CWO92_03685</name>
</gene>
<proteinExistence type="inferred from homology"/>
<comment type="caution">
    <text evidence="5">The sequence shown here is derived from an EMBL/GenBank/DDBJ whole genome shotgun (WGS) entry which is preliminary data.</text>
</comment>
<keyword evidence="6" id="KW-1185">Reference proteome</keyword>
<dbReference type="Pfam" id="PF13490">
    <property type="entry name" value="zf-HC2"/>
    <property type="match status" value="1"/>
</dbReference>
<evidence type="ECO:0000313" key="6">
    <source>
        <dbReference type="Proteomes" id="UP000233440"/>
    </source>
</evidence>
<dbReference type="AlphaFoldDB" id="A0A2N3LNU6"/>
<dbReference type="OrthoDB" id="2473268at2"/>
<dbReference type="InterPro" id="IPR027383">
    <property type="entry name" value="Znf_put"/>
</dbReference>